<dbReference type="AlphaFoldDB" id="J9H3C0"/>
<sequence length="51" mass="5928">MIPTSHRFDYSYPSFKTDYKVLSLTLFPLKTEESGANPKNQIRPLLLKPFP</sequence>
<name>J9H3C0_9ZZZZ</name>
<accession>J9H3C0</accession>
<proteinExistence type="predicted"/>
<evidence type="ECO:0000313" key="1">
    <source>
        <dbReference type="EMBL" id="EJX08125.1"/>
    </source>
</evidence>
<protein>
    <submittedName>
        <fullName evidence="1">Uncharacterized protein</fullName>
    </submittedName>
</protein>
<gene>
    <name evidence="1" type="ORF">EVA_03763</name>
</gene>
<organism evidence="1">
    <name type="scientific">gut metagenome</name>
    <dbReference type="NCBI Taxonomy" id="749906"/>
    <lineage>
        <taxon>unclassified sequences</taxon>
        <taxon>metagenomes</taxon>
        <taxon>organismal metagenomes</taxon>
    </lineage>
</organism>
<reference evidence="1" key="1">
    <citation type="journal article" date="2012" name="PLoS ONE">
        <title>Gene sets for utilization of primary and secondary nutrition supplies in the distal gut of endangered iberian lynx.</title>
        <authorList>
            <person name="Alcaide M."/>
            <person name="Messina E."/>
            <person name="Richter M."/>
            <person name="Bargiela R."/>
            <person name="Peplies J."/>
            <person name="Huws S.A."/>
            <person name="Newbold C.J."/>
            <person name="Golyshin P.N."/>
            <person name="Simon M.A."/>
            <person name="Lopez G."/>
            <person name="Yakimov M.M."/>
            <person name="Ferrer M."/>
        </authorList>
    </citation>
    <scope>NUCLEOTIDE SEQUENCE</scope>
</reference>
<dbReference type="EMBL" id="AMCI01000699">
    <property type="protein sequence ID" value="EJX08125.1"/>
    <property type="molecule type" value="Genomic_DNA"/>
</dbReference>
<comment type="caution">
    <text evidence="1">The sequence shown here is derived from an EMBL/GenBank/DDBJ whole genome shotgun (WGS) entry which is preliminary data.</text>
</comment>